<proteinExistence type="predicted"/>
<keyword evidence="2" id="KW-1185">Reference proteome</keyword>
<name>A0ACB8F640_9SAUR</name>
<comment type="caution">
    <text evidence="1">The sequence shown here is derived from an EMBL/GenBank/DDBJ whole genome shotgun (WGS) entry which is preliminary data.</text>
</comment>
<evidence type="ECO:0000313" key="1">
    <source>
        <dbReference type="EMBL" id="KAH8000540.1"/>
    </source>
</evidence>
<accession>A0ACB8F640</accession>
<evidence type="ECO:0000313" key="2">
    <source>
        <dbReference type="Proteomes" id="UP000827872"/>
    </source>
</evidence>
<dbReference type="Proteomes" id="UP000827872">
    <property type="component" value="Linkage Group LG05"/>
</dbReference>
<dbReference type="EMBL" id="CM037618">
    <property type="protein sequence ID" value="KAH8000540.1"/>
    <property type="molecule type" value="Genomic_DNA"/>
</dbReference>
<reference evidence="1" key="1">
    <citation type="submission" date="2021-08" db="EMBL/GenBank/DDBJ databases">
        <title>The first chromosome-level gecko genome reveals the dynamic sex chromosomes of Neotropical dwarf geckos (Sphaerodactylidae: Sphaerodactylus).</title>
        <authorList>
            <person name="Pinto B.J."/>
            <person name="Keating S.E."/>
            <person name="Gamble T."/>
        </authorList>
    </citation>
    <scope>NUCLEOTIDE SEQUENCE</scope>
    <source>
        <strain evidence="1">TG3544</strain>
    </source>
</reference>
<sequence>MLSRGQRSWKKPRRSWPSRLQEAEEAAAAHKCSSLRRLSTGLQTEIEDLSIDLERATSAAAALDKKQPILTSIISEWKQRA</sequence>
<protein>
    <submittedName>
        <fullName evidence="1">Uncharacterized protein</fullName>
    </submittedName>
</protein>
<organism evidence="1 2">
    <name type="scientific">Sphaerodactylus townsendi</name>
    <dbReference type="NCBI Taxonomy" id="933632"/>
    <lineage>
        <taxon>Eukaryota</taxon>
        <taxon>Metazoa</taxon>
        <taxon>Chordata</taxon>
        <taxon>Craniata</taxon>
        <taxon>Vertebrata</taxon>
        <taxon>Euteleostomi</taxon>
        <taxon>Lepidosauria</taxon>
        <taxon>Squamata</taxon>
        <taxon>Bifurcata</taxon>
        <taxon>Gekkota</taxon>
        <taxon>Sphaerodactylidae</taxon>
        <taxon>Sphaerodactylus</taxon>
    </lineage>
</organism>
<gene>
    <name evidence="1" type="ORF">K3G42_026048</name>
</gene>